<reference evidence="1" key="2">
    <citation type="journal article" date="2015" name="Data Brief">
        <title>Shoot transcriptome of the giant reed, Arundo donax.</title>
        <authorList>
            <person name="Barrero R.A."/>
            <person name="Guerrero F.D."/>
            <person name="Moolhuijzen P."/>
            <person name="Goolsby J.A."/>
            <person name="Tidwell J."/>
            <person name="Bellgard S.E."/>
            <person name="Bellgard M.I."/>
        </authorList>
    </citation>
    <scope>NUCLEOTIDE SEQUENCE</scope>
    <source>
        <tissue evidence="1">Shoot tissue taken approximately 20 cm above the soil surface</tissue>
    </source>
</reference>
<evidence type="ECO:0000313" key="1">
    <source>
        <dbReference type="EMBL" id="JAD37397.1"/>
    </source>
</evidence>
<dbReference type="AlphaFoldDB" id="A0A0A8ZRD5"/>
<reference evidence="1" key="1">
    <citation type="submission" date="2014-09" db="EMBL/GenBank/DDBJ databases">
        <authorList>
            <person name="Magalhaes I.L.F."/>
            <person name="Oliveira U."/>
            <person name="Santos F.R."/>
            <person name="Vidigal T.H.D.A."/>
            <person name="Brescovit A.D."/>
            <person name="Santos A.J."/>
        </authorList>
    </citation>
    <scope>NUCLEOTIDE SEQUENCE</scope>
    <source>
        <tissue evidence="1">Shoot tissue taken approximately 20 cm above the soil surface</tissue>
    </source>
</reference>
<accession>A0A0A8ZRD5</accession>
<sequence length="52" mass="5946">MKAIFHASALNNTRVFPFGFMEPIIYMFFCMFPCSFVHNAHVVQGNGLVCIF</sequence>
<protein>
    <submittedName>
        <fullName evidence="1">Uncharacterized protein</fullName>
    </submittedName>
</protein>
<proteinExistence type="predicted"/>
<name>A0A0A8ZRD5_ARUDO</name>
<dbReference type="EMBL" id="GBRH01260498">
    <property type="protein sequence ID" value="JAD37397.1"/>
    <property type="molecule type" value="Transcribed_RNA"/>
</dbReference>
<organism evidence="1">
    <name type="scientific">Arundo donax</name>
    <name type="common">Giant reed</name>
    <name type="synonym">Donax arundinaceus</name>
    <dbReference type="NCBI Taxonomy" id="35708"/>
    <lineage>
        <taxon>Eukaryota</taxon>
        <taxon>Viridiplantae</taxon>
        <taxon>Streptophyta</taxon>
        <taxon>Embryophyta</taxon>
        <taxon>Tracheophyta</taxon>
        <taxon>Spermatophyta</taxon>
        <taxon>Magnoliopsida</taxon>
        <taxon>Liliopsida</taxon>
        <taxon>Poales</taxon>
        <taxon>Poaceae</taxon>
        <taxon>PACMAD clade</taxon>
        <taxon>Arundinoideae</taxon>
        <taxon>Arundineae</taxon>
        <taxon>Arundo</taxon>
    </lineage>
</organism>